<dbReference type="RefSeq" id="WP_161743374.1">
    <property type="nucleotide sequence ID" value="NZ_JAAAMV010000007.1"/>
</dbReference>
<accession>A0ABW9XQ95</accession>
<evidence type="ECO:0000256" key="6">
    <source>
        <dbReference type="PROSITE-ProRule" id="PRU00742"/>
    </source>
</evidence>
<dbReference type="InterPro" id="IPR005923">
    <property type="entry name" value="HutG"/>
</dbReference>
<evidence type="ECO:0000256" key="2">
    <source>
        <dbReference type="ARBA" id="ARBA00022801"/>
    </source>
</evidence>
<dbReference type="SUPFAM" id="SSF52768">
    <property type="entry name" value="Arginase/deacetylase"/>
    <property type="match status" value="1"/>
</dbReference>
<reference evidence="8 9" key="1">
    <citation type="submission" date="2020-01" db="EMBL/GenBank/DDBJ databases">
        <title>Paenibacillus soybeanensis sp. nov. isolated from the nodules of soybean (Glycine max(L.) Merr).</title>
        <authorList>
            <person name="Wang H."/>
        </authorList>
    </citation>
    <scope>NUCLEOTIDE SEQUENCE [LARGE SCALE GENOMIC DNA]</scope>
    <source>
        <strain evidence="8 9">T1</strain>
    </source>
</reference>
<evidence type="ECO:0000313" key="9">
    <source>
        <dbReference type="Proteomes" id="UP000665561"/>
    </source>
</evidence>
<comment type="similarity">
    <text evidence="6 7">Belongs to the arginase family.</text>
</comment>
<organism evidence="8 9">
    <name type="scientific">Paenibacillus glycinis</name>
    <dbReference type="NCBI Taxonomy" id="2697035"/>
    <lineage>
        <taxon>Bacteria</taxon>
        <taxon>Bacillati</taxon>
        <taxon>Bacillota</taxon>
        <taxon>Bacilli</taxon>
        <taxon>Bacillales</taxon>
        <taxon>Paenibacillaceae</taxon>
        <taxon>Paenibacillus</taxon>
    </lineage>
</organism>
<dbReference type="EC" id="3.5.3.8" evidence="5"/>
<dbReference type="Proteomes" id="UP000665561">
    <property type="component" value="Unassembled WGS sequence"/>
</dbReference>
<keyword evidence="3" id="KW-0369">Histidine metabolism</keyword>
<gene>
    <name evidence="8" type="primary">hutG</name>
    <name evidence="8" type="ORF">GT019_11925</name>
</gene>
<evidence type="ECO:0000256" key="7">
    <source>
        <dbReference type="RuleBase" id="RU003684"/>
    </source>
</evidence>
<dbReference type="PROSITE" id="PS01053">
    <property type="entry name" value="ARGINASE_1"/>
    <property type="match status" value="1"/>
</dbReference>
<dbReference type="Gene3D" id="3.40.800.10">
    <property type="entry name" value="Ureohydrolase domain"/>
    <property type="match status" value="1"/>
</dbReference>
<proteinExistence type="inferred from homology"/>
<comment type="caution">
    <text evidence="8">The sequence shown here is derived from an EMBL/GenBank/DDBJ whole genome shotgun (WGS) entry which is preliminary data.</text>
</comment>
<keyword evidence="4" id="KW-0464">Manganese</keyword>
<evidence type="ECO:0000256" key="3">
    <source>
        <dbReference type="ARBA" id="ARBA00022808"/>
    </source>
</evidence>
<dbReference type="Pfam" id="PF00491">
    <property type="entry name" value="Arginase"/>
    <property type="match status" value="1"/>
</dbReference>
<protein>
    <recommendedName>
        <fullName evidence="5">Formimidoylglutamase</fullName>
        <ecNumber evidence="5">3.5.3.8</ecNumber>
    </recommendedName>
</protein>
<evidence type="ECO:0000256" key="4">
    <source>
        <dbReference type="ARBA" id="ARBA00023211"/>
    </source>
</evidence>
<keyword evidence="9" id="KW-1185">Reference proteome</keyword>
<dbReference type="CDD" id="cd09990">
    <property type="entry name" value="Agmatinase-like"/>
    <property type="match status" value="1"/>
</dbReference>
<keyword evidence="2 7" id="KW-0378">Hydrolase</keyword>
<dbReference type="PRINTS" id="PR00116">
    <property type="entry name" value="ARGINASE"/>
</dbReference>
<keyword evidence="1" id="KW-0479">Metal-binding</keyword>
<dbReference type="InterPro" id="IPR006035">
    <property type="entry name" value="Ureohydrolase"/>
</dbReference>
<evidence type="ECO:0000256" key="1">
    <source>
        <dbReference type="ARBA" id="ARBA00022723"/>
    </source>
</evidence>
<dbReference type="InterPro" id="IPR023696">
    <property type="entry name" value="Ureohydrolase_dom_sf"/>
</dbReference>
<name>A0ABW9XQ95_9BACL</name>
<evidence type="ECO:0000256" key="5">
    <source>
        <dbReference type="NCBIfam" id="TIGR01227"/>
    </source>
</evidence>
<dbReference type="PROSITE" id="PS51409">
    <property type="entry name" value="ARGINASE_2"/>
    <property type="match status" value="1"/>
</dbReference>
<sequence>MSGEIPFLKTPEQAAFRDRLETKVAHWIRQWDGMEPLLAGIVGVPLSKPSISISSASTTPAAIRAAFKSFTTYSMEYGVDLQDMAVRDLGDIQMHATDIAESHRRIEESLRALYEGQPSLVPIVIGGDHSISCPSVKAFAGRYPDRKIGIIHFDAHHDVRNFEDGGVTNGTPFRGILESGAAEGRHIAQIGIRGFMNSKPYHDYVVGKGVHVFTSRDVRRMGIDPILDQALELAGDGTDAIYVSFDVDVIDQAFAPGCPAIGTGGMNPWDALDALYRLGASPQVKGIDFVCIDPSVDVRNVTSRLAVQFMLSFLAGMASRP</sequence>
<dbReference type="PANTHER" id="PTHR11358">
    <property type="entry name" value="ARGINASE/AGMATINASE"/>
    <property type="match status" value="1"/>
</dbReference>
<dbReference type="InterPro" id="IPR020855">
    <property type="entry name" value="Ureohydrolase_Mn_BS"/>
</dbReference>
<dbReference type="EMBL" id="JAAAMV010000007">
    <property type="protein sequence ID" value="NBD24581.1"/>
    <property type="molecule type" value="Genomic_DNA"/>
</dbReference>
<dbReference type="NCBIfam" id="TIGR01227">
    <property type="entry name" value="hutG"/>
    <property type="match status" value="1"/>
</dbReference>
<dbReference type="PANTHER" id="PTHR11358:SF35">
    <property type="entry name" value="FORMIMIDOYLGLUTAMASE"/>
    <property type="match status" value="1"/>
</dbReference>
<dbReference type="GO" id="GO:0050415">
    <property type="term" value="F:formimidoylglutamase activity"/>
    <property type="evidence" value="ECO:0007669"/>
    <property type="project" value="UniProtKB-EC"/>
</dbReference>
<dbReference type="PIRSF" id="PIRSF036979">
    <property type="entry name" value="Arginase"/>
    <property type="match status" value="1"/>
</dbReference>
<evidence type="ECO:0000313" key="8">
    <source>
        <dbReference type="EMBL" id="NBD24581.1"/>
    </source>
</evidence>